<feature type="region of interest" description="Disordered" evidence="1">
    <location>
        <begin position="156"/>
        <end position="189"/>
    </location>
</feature>
<name>A0A0L0CFW5_LUCCU</name>
<dbReference type="OrthoDB" id="8035063at2759"/>
<proteinExistence type="predicted"/>
<accession>A0A0L0CFW5</accession>
<sequence length="341" mass="39352">MYAMGTVVPLATTNGKLLKFYPITKQQYRDILALTKQQSTIHETDVMETHRSLADWGNSLHSSWNTLFNVTGDSLNKSLAQKEDRAYPICVIKTQDHMRRKRGARQYDYNNGYAGLAPNVVYPGFSYYGRPPYHRQSHYGYPQYGYYQTPYEEENIDDEAGNDGEDTENNETAPEEMPNENGNVPDKESHSPIINCVVIIRRKNQVINKPINPETDISDTNDVDEYSPPSYGHSQYPHYPYPYPPQHLPLYPYPPHGHYPYSPHPHPYGNSHPSSRSNKISDMNPGTMVQYQQMIAEYYRHLHTLYMADATTGIAKSHDHPDYFDDDLEEYDDKEIGQSRE</sequence>
<evidence type="ECO:0000313" key="2">
    <source>
        <dbReference type="EMBL" id="KNC31136.1"/>
    </source>
</evidence>
<dbReference type="AlphaFoldDB" id="A0A0L0CFW5"/>
<dbReference type="Proteomes" id="UP000037069">
    <property type="component" value="Unassembled WGS sequence"/>
</dbReference>
<evidence type="ECO:0000256" key="1">
    <source>
        <dbReference type="SAM" id="MobiDB-lite"/>
    </source>
</evidence>
<organism evidence="2 3">
    <name type="scientific">Lucilia cuprina</name>
    <name type="common">Green bottle fly</name>
    <name type="synonym">Australian sheep blowfly</name>
    <dbReference type="NCBI Taxonomy" id="7375"/>
    <lineage>
        <taxon>Eukaryota</taxon>
        <taxon>Metazoa</taxon>
        <taxon>Ecdysozoa</taxon>
        <taxon>Arthropoda</taxon>
        <taxon>Hexapoda</taxon>
        <taxon>Insecta</taxon>
        <taxon>Pterygota</taxon>
        <taxon>Neoptera</taxon>
        <taxon>Endopterygota</taxon>
        <taxon>Diptera</taxon>
        <taxon>Brachycera</taxon>
        <taxon>Muscomorpha</taxon>
        <taxon>Oestroidea</taxon>
        <taxon>Calliphoridae</taxon>
        <taxon>Luciliinae</taxon>
        <taxon>Lucilia</taxon>
    </lineage>
</organism>
<dbReference type="EMBL" id="JRES01000440">
    <property type="protein sequence ID" value="KNC31136.1"/>
    <property type="molecule type" value="Genomic_DNA"/>
</dbReference>
<protein>
    <submittedName>
        <fullName evidence="2">Uncharacterized protein</fullName>
    </submittedName>
</protein>
<reference evidence="2 3" key="1">
    <citation type="journal article" date="2015" name="Nat. Commun.">
        <title>Lucilia cuprina genome unlocks parasitic fly biology to underpin future interventions.</title>
        <authorList>
            <person name="Anstead C.A."/>
            <person name="Korhonen P.K."/>
            <person name="Young N.D."/>
            <person name="Hall R.S."/>
            <person name="Jex A.R."/>
            <person name="Murali S.C."/>
            <person name="Hughes D.S."/>
            <person name="Lee S.F."/>
            <person name="Perry T."/>
            <person name="Stroehlein A.J."/>
            <person name="Ansell B.R."/>
            <person name="Breugelmans B."/>
            <person name="Hofmann A."/>
            <person name="Qu J."/>
            <person name="Dugan S."/>
            <person name="Lee S.L."/>
            <person name="Chao H."/>
            <person name="Dinh H."/>
            <person name="Han Y."/>
            <person name="Doddapaneni H.V."/>
            <person name="Worley K.C."/>
            <person name="Muzny D.M."/>
            <person name="Ioannidis P."/>
            <person name="Waterhouse R.M."/>
            <person name="Zdobnov E.M."/>
            <person name="James P.J."/>
            <person name="Bagnall N.H."/>
            <person name="Kotze A.C."/>
            <person name="Gibbs R.A."/>
            <person name="Richards S."/>
            <person name="Batterham P."/>
            <person name="Gasser R.B."/>
        </authorList>
    </citation>
    <scope>NUCLEOTIDE SEQUENCE [LARGE SCALE GENOMIC DNA]</scope>
    <source>
        <strain evidence="2 3">LS</strain>
        <tissue evidence="2">Full body</tissue>
    </source>
</reference>
<evidence type="ECO:0000313" key="3">
    <source>
        <dbReference type="Proteomes" id="UP000037069"/>
    </source>
</evidence>
<keyword evidence="3" id="KW-1185">Reference proteome</keyword>
<comment type="caution">
    <text evidence="2">The sequence shown here is derived from an EMBL/GenBank/DDBJ whole genome shotgun (WGS) entry which is preliminary data.</text>
</comment>
<gene>
    <name evidence="2" type="ORF">FF38_13945</name>
</gene>
<feature type="compositionally biased region" description="Acidic residues" evidence="1">
    <location>
        <begin position="156"/>
        <end position="178"/>
    </location>
</feature>